<dbReference type="Proteomes" id="UP000014680">
    <property type="component" value="Unassembled WGS sequence"/>
</dbReference>
<dbReference type="VEuPathDB" id="AmoebaDB:EIN_273440"/>
<organism evidence="8 9">
    <name type="scientific">Entamoeba invadens IP1</name>
    <dbReference type="NCBI Taxonomy" id="370355"/>
    <lineage>
        <taxon>Eukaryota</taxon>
        <taxon>Amoebozoa</taxon>
        <taxon>Evosea</taxon>
        <taxon>Archamoebae</taxon>
        <taxon>Mastigamoebida</taxon>
        <taxon>Entamoebidae</taxon>
        <taxon>Entamoeba</taxon>
    </lineage>
</organism>
<evidence type="ECO:0000256" key="1">
    <source>
        <dbReference type="ARBA" id="ARBA00006518"/>
    </source>
</evidence>
<reference evidence="8 9" key="1">
    <citation type="submission" date="2012-10" db="EMBL/GenBank/DDBJ databases">
        <authorList>
            <person name="Zafar N."/>
            <person name="Inman J."/>
            <person name="Hall N."/>
            <person name="Lorenzi H."/>
            <person name="Caler E."/>
        </authorList>
    </citation>
    <scope>NUCLEOTIDE SEQUENCE [LARGE SCALE GENOMIC DNA]</scope>
    <source>
        <strain evidence="8 9">IP1</strain>
    </source>
</reference>
<dbReference type="GO" id="GO:0006887">
    <property type="term" value="P:exocytosis"/>
    <property type="evidence" value="ECO:0007669"/>
    <property type="project" value="UniProtKB-KW"/>
</dbReference>
<keyword evidence="9" id="KW-1185">Reference proteome</keyword>
<dbReference type="Pfam" id="PF20654">
    <property type="entry name" value="Sec3_C-term"/>
    <property type="match status" value="1"/>
</dbReference>
<evidence type="ECO:0000256" key="4">
    <source>
        <dbReference type="ARBA" id="ARBA00023054"/>
    </source>
</evidence>
<dbReference type="PANTHER" id="PTHR16092:SF14">
    <property type="entry name" value="EXOCYST COMPLEX COMPONENT 1 ISOFORM X1"/>
    <property type="match status" value="1"/>
</dbReference>
<comment type="similarity">
    <text evidence="1">Belongs to the SEC3 family.</text>
</comment>
<evidence type="ECO:0000256" key="2">
    <source>
        <dbReference type="ARBA" id="ARBA00022448"/>
    </source>
</evidence>
<sequence length="1018" mass="117678">MKNFLKVTKIDVAAKAVGGFGKKVIGGVSDVGKKAVTNPFGTIGDALIGSAEQRSDVDYLFKDKKVVTKAYGSLIRKDIKEVSYGDVLVITIERTFPLLNFVSKNVIYKRLDVEETWKIAEILSLKFDEGSNGLIITHKQKSQPKKFLFASSLNRAEFTILLLQQSDTQTTDKPISCDKTKKELTDYIELEKKRQNTDGRLHLVSKEDEIILKKMLKDEGSKIDIDQLQKKLEKQIIVDEASLYKNYLNRQQIGQNVTVLFEEAETALDDLEKLCAQLETDVETIRPGVELIQHNNNKLELVHSNQMQFMECMEKFIDSLLIDPVSLYTVQNCESDLKNATNLDNICKSATEVAYAANYSPPDEMRDMIALKEEQSYDVQVLKNFANELSCILQDKLKVEMDFLKINKVIDFGSALFGKEKTQKETLENAHKSLEPFGGLIAWLRKYSNDDFVAVRNQYVDKMSKIANEHFSILVDEQKKQILPMSSKHEDMFDYTTFDGKKIEGVQGIPTDLFYDNDPKKPNNLPMFLIVQEVIKNISKEVTAEFKFLFEVFQMEVDGRKGINVMIDDVYKEAYDVMDKLINEIEENDPMLLLKTVYYCLNAECSVQLNQSDYTNILSKVERPVEESGEDTEEESMRYTTGEDGNEKETVQRYEVKDDKEVLKRNDSLFDLRGTYDNEINYDESSEGEQQKVQGSRLQKDSTSLLQANSLMKISRQKNIELVTRSDRKMDIEWLIHFFDVLKRNALTKFNTFIDQQIEIIVNTIINPKKHGVTLHFKRFPFFFAYLKEAAGSELVWKDMNVLVEPTITKLLRKSFDWLKSIKDSQIDQKPTMTLRFQNFYYFAEFLADDVITSLTPFIKEAKQEYMIALKNLCEYHVNIHFGKFFEFFDHVARLIPSMKRPEEIAYQSNYSKQNAAKICKLIGEPSLIKAIDYICRSIKHHIIMPEHREKAWGELCKFLKCRYEEAENNCNIVYKHKFDVPSENLEILFNNSKEKTYKKNADGVTIEDSEYSETFVG</sequence>
<dbReference type="GO" id="GO:0006893">
    <property type="term" value="P:Golgi to plasma membrane transport"/>
    <property type="evidence" value="ECO:0007669"/>
    <property type="project" value="TreeGrafter"/>
</dbReference>
<evidence type="ECO:0000313" key="9">
    <source>
        <dbReference type="Proteomes" id="UP000014680"/>
    </source>
</evidence>
<evidence type="ECO:0000259" key="6">
    <source>
        <dbReference type="Pfam" id="PF09763"/>
    </source>
</evidence>
<evidence type="ECO:0000259" key="7">
    <source>
        <dbReference type="Pfam" id="PF20654"/>
    </source>
</evidence>
<feature type="domain" description="Exocyst complex component Sec3 coiled-coil" evidence="6">
    <location>
        <begin position="225"/>
        <end position="356"/>
    </location>
</feature>
<name>A0A0A1U1D1_ENTIV</name>
<keyword evidence="4" id="KW-0175">Coiled coil</keyword>
<proteinExistence type="inferred from homology"/>
<protein>
    <submittedName>
        <fullName evidence="8">Uncharacterized protein</fullName>
    </submittedName>
</protein>
<dbReference type="RefSeq" id="XP_004254588.1">
    <property type="nucleotide sequence ID" value="XM_004254540.1"/>
</dbReference>
<dbReference type="GO" id="GO:0000145">
    <property type="term" value="C:exocyst"/>
    <property type="evidence" value="ECO:0007669"/>
    <property type="project" value="InterPro"/>
</dbReference>
<dbReference type="EMBL" id="KB206783">
    <property type="protein sequence ID" value="ELP87817.1"/>
    <property type="molecule type" value="Genomic_DNA"/>
</dbReference>
<keyword evidence="3" id="KW-0268">Exocytosis</keyword>
<dbReference type="GO" id="GO:0005546">
    <property type="term" value="F:phosphatidylinositol-4,5-bisphosphate binding"/>
    <property type="evidence" value="ECO:0007669"/>
    <property type="project" value="TreeGrafter"/>
</dbReference>
<evidence type="ECO:0000313" key="8">
    <source>
        <dbReference type="EMBL" id="ELP87817.1"/>
    </source>
</evidence>
<dbReference type="AlphaFoldDB" id="A0A0A1U1D1"/>
<dbReference type="OrthoDB" id="27109at2759"/>
<dbReference type="Pfam" id="PF09763">
    <property type="entry name" value="Sec3_CC"/>
    <property type="match status" value="1"/>
</dbReference>
<feature type="domain" description="Exocyst complex component Sec3 C-terminal" evidence="7">
    <location>
        <begin position="730"/>
        <end position="948"/>
    </location>
</feature>
<evidence type="ECO:0000256" key="5">
    <source>
        <dbReference type="SAM" id="MobiDB-lite"/>
    </source>
</evidence>
<evidence type="ECO:0000256" key="3">
    <source>
        <dbReference type="ARBA" id="ARBA00022483"/>
    </source>
</evidence>
<dbReference type="GeneID" id="14886917"/>
<dbReference type="GO" id="GO:0005886">
    <property type="term" value="C:plasma membrane"/>
    <property type="evidence" value="ECO:0007669"/>
    <property type="project" value="TreeGrafter"/>
</dbReference>
<dbReference type="OMA" id="NQHVMSA"/>
<feature type="region of interest" description="Disordered" evidence="5">
    <location>
        <begin position="620"/>
        <end position="648"/>
    </location>
</feature>
<accession>A0A0A1U1D1</accession>
<dbReference type="InterPro" id="IPR019160">
    <property type="entry name" value="Sec3_CC"/>
</dbReference>
<dbReference type="PANTHER" id="PTHR16092">
    <property type="entry name" value="SEC3/SYNTAXIN-RELATED"/>
    <property type="match status" value="1"/>
</dbReference>
<keyword evidence="2" id="KW-0813">Transport</keyword>
<gene>
    <name evidence="8" type="ORF">EIN_273440</name>
</gene>
<dbReference type="InterPro" id="IPR048628">
    <property type="entry name" value="Sec3_C"/>
</dbReference>
<dbReference type="KEGG" id="eiv:EIN_273440"/>